<dbReference type="EMBL" id="NOXU01000030">
    <property type="protein sequence ID" value="OYQ33686.1"/>
    <property type="molecule type" value="Genomic_DNA"/>
</dbReference>
<evidence type="ECO:0000313" key="1">
    <source>
        <dbReference type="EMBL" id="OYQ33686.1"/>
    </source>
</evidence>
<dbReference type="OrthoDB" id="8437129at2"/>
<reference evidence="1 2" key="1">
    <citation type="submission" date="2017-07" db="EMBL/GenBank/DDBJ databases">
        <title>Niveispirillum cyanobacteriorum sp. nov., isolated from cyanobacterial aggregates in a eutrophic lake.</title>
        <authorList>
            <person name="Cai H."/>
        </authorList>
    </citation>
    <scope>NUCLEOTIDE SEQUENCE [LARGE SCALE GENOMIC DNA]</scope>
    <source>
        <strain evidence="2">TH1-14</strain>
    </source>
</reference>
<dbReference type="RefSeq" id="WP_094457129.1">
    <property type="nucleotide sequence ID" value="NZ_NOXU01000030.1"/>
</dbReference>
<evidence type="ECO:0000313" key="2">
    <source>
        <dbReference type="Proteomes" id="UP000216998"/>
    </source>
</evidence>
<proteinExistence type="predicted"/>
<name>A0A255YWS4_9PROT</name>
<dbReference type="Gene3D" id="3.40.50.12580">
    <property type="match status" value="1"/>
</dbReference>
<dbReference type="Proteomes" id="UP000216998">
    <property type="component" value="Unassembled WGS sequence"/>
</dbReference>
<accession>A0A255YWS4</accession>
<comment type="caution">
    <text evidence="1">The sequence shown here is derived from an EMBL/GenBank/DDBJ whole genome shotgun (WGS) entry which is preliminary data.</text>
</comment>
<evidence type="ECO:0008006" key="3">
    <source>
        <dbReference type="Google" id="ProtNLM"/>
    </source>
</evidence>
<keyword evidence="2" id="KW-1185">Reference proteome</keyword>
<dbReference type="AlphaFoldDB" id="A0A255YWS4"/>
<protein>
    <recommendedName>
        <fullName evidence="3">Glycerophosphotransferase</fullName>
    </recommendedName>
</protein>
<organism evidence="1 2">
    <name type="scientific">Niveispirillum lacus</name>
    <dbReference type="NCBI Taxonomy" id="1981099"/>
    <lineage>
        <taxon>Bacteria</taxon>
        <taxon>Pseudomonadati</taxon>
        <taxon>Pseudomonadota</taxon>
        <taxon>Alphaproteobacteria</taxon>
        <taxon>Rhodospirillales</taxon>
        <taxon>Azospirillaceae</taxon>
        <taxon>Niveispirillum</taxon>
    </lineage>
</organism>
<gene>
    <name evidence="1" type="ORF">CHU95_15120</name>
</gene>
<dbReference type="InterPro" id="IPR043148">
    <property type="entry name" value="TagF_C"/>
</dbReference>
<sequence length="377" mass="42960">MRIGFLYNSQNHQILHSLPMALELSILRPDWQVEILAPSPGHLDYIRRFIPLYPGANVVLRLLRVPLAVAAYRCFRPLPLPPKVWSLLHNRAFLNRFDVLVTTEKTSLWMRRFGVTRPKLVNTEHGAGDRDVTFDPRVARFDFNLIPSPKTVRRLLEKGYLRDGQYALAAYAKFDIVRRLENDRPPLFANGRPTILYNPHFAPSLSSWPVVGMQVLELLATQDRYNLIFAPHMRLFHPGGSAQMAPFVRFQGLSHLRIDLGSDASSDMTYTLAADLYLGDVSSQVYEFLCRPRPCLFLNAHDVAWQDDANYRFWTLGPVLSNAQVPALLTHLDAAFAQHADWRERQEAAFAANFDLSIPDPGRHNAALLADWLVRAV</sequence>